<dbReference type="PANTHER" id="PTHR15549:SF30">
    <property type="entry name" value="MID2 DOMAIN-CONTAINING PROTEIN"/>
    <property type="match status" value="1"/>
</dbReference>
<feature type="region of interest" description="Disordered" evidence="5">
    <location>
        <begin position="472"/>
        <end position="491"/>
    </location>
</feature>
<feature type="chain" id="PRO_5001729364" description="CUB domain-containing protein" evidence="7">
    <location>
        <begin position="23"/>
        <end position="821"/>
    </location>
</feature>
<protein>
    <recommendedName>
        <fullName evidence="10">CUB domain-containing protein</fullName>
    </recommendedName>
</protein>
<feature type="signal peptide" evidence="7">
    <location>
        <begin position="1"/>
        <end position="22"/>
    </location>
</feature>
<feature type="compositionally biased region" description="Basic residues" evidence="5">
    <location>
        <begin position="762"/>
        <end position="773"/>
    </location>
</feature>
<evidence type="ECO:0008006" key="10">
    <source>
        <dbReference type="Google" id="ProtNLM"/>
    </source>
</evidence>
<feature type="region of interest" description="Disordered" evidence="5">
    <location>
        <begin position="761"/>
        <end position="821"/>
    </location>
</feature>
<feature type="region of interest" description="Disordered" evidence="5">
    <location>
        <begin position="232"/>
        <end position="331"/>
    </location>
</feature>
<keyword evidence="4 6" id="KW-0472">Membrane</keyword>
<feature type="transmembrane region" description="Helical" evidence="6">
    <location>
        <begin position="347"/>
        <end position="370"/>
    </location>
</feature>
<comment type="subcellular location">
    <subcellularLocation>
        <location evidence="1">Membrane</location>
        <topology evidence="1">Single-pass membrane protein</topology>
    </subcellularLocation>
</comment>
<organism evidence="8 9">
    <name type="scientific">Stylonychia lemnae</name>
    <name type="common">Ciliate</name>
    <dbReference type="NCBI Taxonomy" id="5949"/>
    <lineage>
        <taxon>Eukaryota</taxon>
        <taxon>Sar</taxon>
        <taxon>Alveolata</taxon>
        <taxon>Ciliophora</taxon>
        <taxon>Intramacronucleata</taxon>
        <taxon>Spirotrichea</taxon>
        <taxon>Stichotrichia</taxon>
        <taxon>Sporadotrichida</taxon>
        <taxon>Oxytrichidae</taxon>
        <taxon>Stylonychinae</taxon>
        <taxon>Stylonychia</taxon>
    </lineage>
</organism>
<feature type="compositionally biased region" description="Low complexity" evidence="5">
    <location>
        <begin position="232"/>
        <end position="321"/>
    </location>
</feature>
<evidence type="ECO:0000313" key="8">
    <source>
        <dbReference type="EMBL" id="CDW79970.1"/>
    </source>
</evidence>
<accession>A0A078ACJ1</accession>
<feature type="region of interest" description="Disordered" evidence="5">
    <location>
        <begin position="404"/>
        <end position="439"/>
    </location>
</feature>
<evidence type="ECO:0000256" key="6">
    <source>
        <dbReference type="SAM" id="Phobius"/>
    </source>
</evidence>
<feature type="compositionally biased region" description="Basic and acidic residues" evidence="5">
    <location>
        <begin position="420"/>
        <end position="430"/>
    </location>
</feature>
<dbReference type="InParanoid" id="A0A078ACJ1"/>
<evidence type="ECO:0000256" key="5">
    <source>
        <dbReference type="SAM" id="MobiDB-lite"/>
    </source>
</evidence>
<reference evidence="8 9" key="1">
    <citation type="submission" date="2014-06" db="EMBL/GenBank/DDBJ databases">
        <authorList>
            <person name="Swart Estienne"/>
        </authorList>
    </citation>
    <scope>NUCLEOTIDE SEQUENCE [LARGE SCALE GENOMIC DNA]</scope>
    <source>
        <strain evidence="8 9">130c</strain>
    </source>
</reference>
<dbReference type="AlphaFoldDB" id="A0A078ACJ1"/>
<dbReference type="InterPro" id="IPR051694">
    <property type="entry name" value="Immunoregulatory_rcpt-like"/>
</dbReference>
<dbReference type="Proteomes" id="UP000039865">
    <property type="component" value="Unassembled WGS sequence"/>
</dbReference>
<evidence type="ECO:0000256" key="1">
    <source>
        <dbReference type="ARBA" id="ARBA00004167"/>
    </source>
</evidence>
<keyword evidence="3 6" id="KW-1133">Transmembrane helix</keyword>
<gene>
    <name evidence="8" type="primary">Contig7430.g7942</name>
    <name evidence="8" type="ORF">STYLEM_8962</name>
</gene>
<evidence type="ECO:0000256" key="7">
    <source>
        <dbReference type="SAM" id="SignalP"/>
    </source>
</evidence>
<proteinExistence type="predicted"/>
<evidence type="ECO:0000313" key="9">
    <source>
        <dbReference type="Proteomes" id="UP000039865"/>
    </source>
</evidence>
<evidence type="ECO:0000256" key="3">
    <source>
        <dbReference type="ARBA" id="ARBA00022989"/>
    </source>
</evidence>
<dbReference type="EMBL" id="CCKQ01008510">
    <property type="protein sequence ID" value="CDW79970.1"/>
    <property type="molecule type" value="Genomic_DNA"/>
</dbReference>
<keyword evidence="7" id="KW-0732">Signal</keyword>
<feature type="compositionally biased region" description="Polar residues" evidence="5">
    <location>
        <begin position="404"/>
        <end position="419"/>
    </location>
</feature>
<dbReference type="GO" id="GO:0071944">
    <property type="term" value="C:cell periphery"/>
    <property type="evidence" value="ECO:0007669"/>
    <property type="project" value="UniProtKB-ARBA"/>
</dbReference>
<dbReference type="PANTHER" id="PTHR15549">
    <property type="entry name" value="PAIRED IMMUNOGLOBULIN-LIKE TYPE 2 RECEPTOR"/>
    <property type="match status" value="1"/>
</dbReference>
<sequence>MYHKLYLILLLIAFNIEDFAKCEQESFNWAKEKIDGFLNERSLATSMTTSFSCKNDCIDKGLIFCPTVDRKSGYCCTDSEPCTRPSGDVCSDSMSLSNEYKYFTCIQHANCTAGGFKITPDLDPNAYKTLTFQNDIPTGNICPYLISFPSGSQTGDFITFQLNKNTGVKVYYIIADSYTSINAKNGEASKGQKLIIEQGKKAYISVFSTTVFTTDFHAYVWGTKAAATTTTTTTTTTKTTTTTTTKPTTTTTTTTTTTKAPTTTTTTTTTTKAPTTTTTKAPTTATTTKYTGTSTTPAPTTTTQITQTTTTIPTAPGEPTTKGPEIQNPVVDNPKNVQVSESSSNGMIIGIGVAVPVVALIITAGVLIWWCKHKNLKRKVVTIDEYDDKSSNQKQSMLQSEINVSAENDKSQGPGSPNLNDEKSQKEDSRQPPLKSQDTHFETDLNKAQAQALLQNQNQNNIYHQTRADLSQISNNNGQPSPPQSLNPYPQLQNYNQYAQNLPPQPIQQQPDPNNRYNGLLPDINQYNQQMQQYIQAMQQMQLPGIGQPNVSNFNGLPAYGQPVLYNNSNLPPVNQQQQQVQQQQKMPLNYEYVDDPQNRLYFNAEMNFNQAQQEHRDASNASQIGLTSNFPNPDDIEEIQAYNSNDFNNGQRGKAEGEKIAKNNFLASEEEKFQKPKKKKTDVELIDQNRPQTQEQKINQNNRDIVEASQQMLFTGMPQPKNNLLGDQEIRFSPPKFNNLQSEENPDLTAEQAEVIQNTVAKKKKKKKKKGANKTIVDPSNKLSDLPEMQQRRGNLVDGLPNTTSQDRLEDPSEDEAQFI</sequence>
<keyword evidence="9" id="KW-1185">Reference proteome</keyword>
<keyword evidence="2 6" id="KW-0812">Transmembrane</keyword>
<feature type="region of interest" description="Disordered" evidence="5">
    <location>
        <begin position="721"/>
        <end position="749"/>
    </location>
</feature>
<name>A0A078ACJ1_STYLE</name>
<evidence type="ECO:0000256" key="2">
    <source>
        <dbReference type="ARBA" id="ARBA00022692"/>
    </source>
</evidence>
<evidence type="ECO:0000256" key="4">
    <source>
        <dbReference type="ARBA" id="ARBA00023136"/>
    </source>
</evidence>
<dbReference type="GO" id="GO:0016020">
    <property type="term" value="C:membrane"/>
    <property type="evidence" value="ECO:0007669"/>
    <property type="project" value="UniProtKB-SubCell"/>
</dbReference>